<keyword evidence="4" id="KW-0862">Zinc</keyword>
<dbReference type="AlphaFoldDB" id="A0AA38G573"/>
<dbReference type="Pfam" id="PF04959">
    <property type="entry name" value="ARS2"/>
    <property type="match status" value="1"/>
</dbReference>
<dbReference type="GO" id="GO:0031053">
    <property type="term" value="P:primary miRNA processing"/>
    <property type="evidence" value="ECO:0007669"/>
    <property type="project" value="TreeGrafter"/>
</dbReference>
<sequence length="311" mass="35638">IQNIKQNTFVRRKEVTLRLRKMNTGLRDKYDPSNLEAAMQRRNKKAKVIAKGLLEDLQNGTLDLSPLSAEGLPSSGNIGGIDNTSEDDTNAGLNRRKNGRSNARKSEVHSAAPRAPFICSEPERVLKDIEQGCSLIRKLDAENGIEENLLSENKVKGIEGVELLDVVITYLWRVLAIDYYGMTKSMEHSKGFRHIRVGSLNNNKEKSAEEVIWEEKLDSTWQARLHGMDPLEPMLVRERLEAVIEEASYHYIRKICDKKYEWKYGCGIPGCAKLFRAPEFLRKHLRGKHQEKFEDVISKARDEIYFSELHE</sequence>
<accession>A0AA38G573</accession>
<evidence type="ECO:0000256" key="4">
    <source>
        <dbReference type="PROSITE-ProRule" id="PRU00042"/>
    </source>
</evidence>
<evidence type="ECO:0000313" key="8">
    <source>
        <dbReference type="Proteomes" id="UP000824469"/>
    </source>
</evidence>
<keyword evidence="4" id="KW-0479">Metal-binding</keyword>
<dbReference type="GO" id="GO:0008270">
    <property type="term" value="F:zinc ion binding"/>
    <property type="evidence" value="ECO:0007669"/>
    <property type="project" value="UniProtKB-KW"/>
</dbReference>
<comment type="caution">
    <text evidence="7">The sequence shown here is derived from an EMBL/GenBank/DDBJ whole genome shotgun (WGS) entry which is preliminary data.</text>
</comment>
<dbReference type="PROSITE" id="PS00028">
    <property type="entry name" value="ZINC_FINGER_C2H2_1"/>
    <property type="match status" value="1"/>
</dbReference>
<evidence type="ECO:0000256" key="5">
    <source>
        <dbReference type="SAM" id="MobiDB-lite"/>
    </source>
</evidence>
<dbReference type="EMBL" id="JAHRHJ020000005">
    <property type="protein sequence ID" value="KAH9316591.1"/>
    <property type="molecule type" value="Genomic_DNA"/>
</dbReference>
<organism evidence="7 8">
    <name type="scientific">Taxus chinensis</name>
    <name type="common">Chinese yew</name>
    <name type="synonym">Taxus wallichiana var. chinensis</name>
    <dbReference type="NCBI Taxonomy" id="29808"/>
    <lineage>
        <taxon>Eukaryota</taxon>
        <taxon>Viridiplantae</taxon>
        <taxon>Streptophyta</taxon>
        <taxon>Embryophyta</taxon>
        <taxon>Tracheophyta</taxon>
        <taxon>Spermatophyta</taxon>
        <taxon>Pinopsida</taxon>
        <taxon>Pinidae</taxon>
        <taxon>Conifers II</taxon>
        <taxon>Cupressales</taxon>
        <taxon>Taxaceae</taxon>
        <taxon>Taxus</taxon>
    </lineage>
</organism>
<comment type="subcellular location">
    <subcellularLocation>
        <location evidence="1">Nucleus</location>
    </subcellularLocation>
</comment>
<feature type="domain" description="C2H2-type" evidence="6">
    <location>
        <begin position="264"/>
        <end position="294"/>
    </location>
</feature>
<keyword evidence="3" id="KW-0539">Nucleus</keyword>
<gene>
    <name evidence="7" type="ORF">KI387_025218</name>
</gene>
<keyword evidence="4" id="KW-0863">Zinc-finger</keyword>
<dbReference type="Proteomes" id="UP000824469">
    <property type="component" value="Unassembled WGS sequence"/>
</dbReference>
<proteinExistence type="inferred from homology"/>
<feature type="non-terminal residue" evidence="7">
    <location>
        <position position="1"/>
    </location>
</feature>
<name>A0AA38G573_TAXCH</name>
<dbReference type="InterPro" id="IPR013087">
    <property type="entry name" value="Znf_C2H2_type"/>
</dbReference>
<feature type="non-terminal residue" evidence="7">
    <location>
        <position position="311"/>
    </location>
</feature>
<keyword evidence="8" id="KW-1185">Reference proteome</keyword>
<evidence type="ECO:0000256" key="3">
    <source>
        <dbReference type="ARBA" id="ARBA00023242"/>
    </source>
</evidence>
<evidence type="ECO:0000259" key="6">
    <source>
        <dbReference type="PROSITE" id="PS50157"/>
    </source>
</evidence>
<dbReference type="PROSITE" id="PS50157">
    <property type="entry name" value="ZINC_FINGER_C2H2_2"/>
    <property type="match status" value="1"/>
</dbReference>
<dbReference type="InterPro" id="IPR039727">
    <property type="entry name" value="SE/Ars2"/>
</dbReference>
<dbReference type="InterPro" id="IPR007042">
    <property type="entry name" value="SERRATE/Ars2_C"/>
</dbReference>
<evidence type="ECO:0000313" key="7">
    <source>
        <dbReference type="EMBL" id="KAH9316591.1"/>
    </source>
</evidence>
<evidence type="ECO:0000256" key="2">
    <source>
        <dbReference type="ARBA" id="ARBA00005407"/>
    </source>
</evidence>
<dbReference type="PANTHER" id="PTHR13165:SF0">
    <property type="entry name" value="SERRATE RNA EFFECTOR MOLECULE HOMOLOG"/>
    <property type="match status" value="1"/>
</dbReference>
<protein>
    <recommendedName>
        <fullName evidence="6">C2H2-type domain-containing protein</fullName>
    </recommendedName>
</protein>
<dbReference type="PANTHER" id="PTHR13165">
    <property type="entry name" value="ARSENITE-RESISTANCE PROTEIN 2"/>
    <property type="match status" value="1"/>
</dbReference>
<evidence type="ECO:0000256" key="1">
    <source>
        <dbReference type="ARBA" id="ARBA00004123"/>
    </source>
</evidence>
<reference evidence="7 8" key="1">
    <citation type="journal article" date="2021" name="Nat. Plants">
        <title>The Taxus genome provides insights into paclitaxel biosynthesis.</title>
        <authorList>
            <person name="Xiong X."/>
            <person name="Gou J."/>
            <person name="Liao Q."/>
            <person name="Li Y."/>
            <person name="Zhou Q."/>
            <person name="Bi G."/>
            <person name="Li C."/>
            <person name="Du R."/>
            <person name="Wang X."/>
            <person name="Sun T."/>
            <person name="Guo L."/>
            <person name="Liang H."/>
            <person name="Lu P."/>
            <person name="Wu Y."/>
            <person name="Zhang Z."/>
            <person name="Ro D.K."/>
            <person name="Shang Y."/>
            <person name="Huang S."/>
            <person name="Yan J."/>
        </authorList>
    </citation>
    <scope>NUCLEOTIDE SEQUENCE [LARGE SCALE GENOMIC DNA]</scope>
    <source>
        <strain evidence="7">Ta-2019</strain>
    </source>
</reference>
<feature type="region of interest" description="Disordered" evidence="5">
    <location>
        <begin position="65"/>
        <end position="112"/>
    </location>
</feature>
<comment type="similarity">
    <text evidence="2">Belongs to the ARS2 family.</text>
</comment>
<feature type="compositionally biased region" description="Basic residues" evidence="5">
    <location>
        <begin position="94"/>
        <end position="103"/>
    </location>
</feature>
<dbReference type="GO" id="GO:0016604">
    <property type="term" value="C:nuclear body"/>
    <property type="evidence" value="ECO:0007669"/>
    <property type="project" value="TreeGrafter"/>
</dbReference>